<gene>
    <name evidence="1" type="ORF">LTR37_005046</name>
</gene>
<evidence type="ECO:0000313" key="1">
    <source>
        <dbReference type="EMBL" id="KAK3718542.1"/>
    </source>
</evidence>
<protein>
    <submittedName>
        <fullName evidence="1">Uncharacterized protein</fullName>
    </submittedName>
</protein>
<organism evidence="1 2">
    <name type="scientific">Vermiconidia calcicola</name>
    <dbReference type="NCBI Taxonomy" id="1690605"/>
    <lineage>
        <taxon>Eukaryota</taxon>
        <taxon>Fungi</taxon>
        <taxon>Dikarya</taxon>
        <taxon>Ascomycota</taxon>
        <taxon>Pezizomycotina</taxon>
        <taxon>Dothideomycetes</taxon>
        <taxon>Dothideomycetidae</taxon>
        <taxon>Mycosphaerellales</taxon>
        <taxon>Extremaceae</taxon>
        <taxon>Vermiconidia</taxon>
    </lineage>
</organism>
<evidence type="ECO:0000313" key="2">
    <source>
        <dbReference type="Proteomes" id="UP001281147"/>
    </source>
</evidence>
<accession>A0ACC3NM12</accession>
<sequence>MIASIQWLSRLERETQPDFRIAAIDIRSTSYLNTWMDNFGYPELASIVPGSTSGQHEQLRAAARKCPRFLFRVWSSASGGNKRLNTVDAIIPRAFLNGKGPTDISELFPGKLANLVSAHWSGEHVATVFSSWSQSLHYVLIWANSIASGSGRYSNVHISIIDTKRLPDSNPVFWTPALARISPGLPYCPWEFLAFGTISGPAHKAVKYDELMELGISKLIDLTPLHLREPGLATSETVSIQEAITLVKRISEQFGQDFAVPAAVYLLSCHDCHDTVDEQTAVNLFAEADIPQAWHDDPTIMIDDVFIGGFEDVQTAIALLRKLVENARGDGESVGMKRESDTPPTADLELVEGQNAARKPRRMLKVMKDLDIDMVGW</sequence>
<proteinExistence type="predicted"/>
<reference evidence="1" key="1">
    <citation type="submission" date="2023-07" db="EMBL/GenBank/DDBJ databases">
        <title>Black Yeasts Isolated from many extreme environments.</title>
        <authorList>
            <person name="Coleine C."/>
            <person name="Stajich J.E."/>
            <person name="Selbmann L."/>
        </authorList>
    </citation>
    <scope>NUCLEOTIDE SEQUENCE</scope>
    <source>
        <strain evidence="1">CCFEE 5714</strain>
    </source>
</reference>
<dbReference type="EMBL" id="JAUTXU010000031">
    <property type="protein sequence ID" value="KAK3718542.1"/>
    <property type="molecule type" value="Genomic_DNA"/>
</dbReference>
<keyword evidence="2" id="KW-1185">Reference proteome</keyword>
<dbReference type="Proteomes" id="UP001281147">
    <property type="component" value="Unassembled WGS sequence"/>
</dbReference>
<comment type="caution">
    <text evidence="1">The sequence shown here is derived from an EMBL/GenBank/DDBJ whole genome shotgun (WGS) entry which is preliminary data.</text>
</comment>
<name>A0ACC3NM12_9PEZI</name>